<dbReference type="Proteomes" id="UP000556761">
    <property type="component" value="Unassembled WGS sequence"/>
</dbReference>
<keyword evidence="13" id="KW-1185">Reference proteome</keyword>
<keyword evidence="4" id="KW-0217">Developmental protein</keyword>
<dbReference type="SUPFAM" id="SSF63748">
    <property type="entry name" value="Tudor/PWWP/MBT"/>
    <property type="match status" value="1"/>
</dbReference>
<feature type="domain" description="HTH OST-type" evidence="11">
    <location>
        <begin position="125"/>
        <end position="200"/>
    </location>
</feature>
<evidence type="ECO:0000259" key="11">
    <source>
        <dbReference type="PROSITE" id="PS51644"/>
    </source>
</evidence>
<proteinExistence type="inferred from homology"/>
<evidence type="ECO:0000256" key="8">
    <source>
        <dbReference type="ARBA" id="ARBA00022871"/>
    </source>
</evidence>
<evidence type="ECO:0000259" key="10">
    <source>
        <dbReference type="PROSITE" id="PS50304"/>
    </source>
</evidence>
<keyword evidence="5" id="KW-0963">Cytoplasm</keyword>
<comment type="subcellular location">
    <subcellularLocation>
        <location evidence="1">Cytoplasm</location>
    </subcellularLocation>
</comment>
<dbReference type="GO" id="GO:0005737">
    <property type="term" value="C:cytoplasm"/>
    <property type="evidence" value="ECO:0007669"/>
    <property type="project" value="UniProtKB-SubCell"/>
</dbReference>
<keyword evidence="8" id="KW-0744">Spermatogenesis</keyword>
<dbReference type="EMBL" id="VZTW01047856">
    <property type="protein sequence ID" value="NXU30402.1"/>
    <property type="molecule type" value="Genomic_DNA"/>
</dbReference>
<dbReference type="Gene3D" id="3.30.420.610">
    <property type="entry name" value="LOTUS domain-like"/>
    <property type="match status" value="2"/>
</dbReference>
<dbReference type="InterPro" id="IPR041966">
    <property type="entry name" value="LOTUS-like"/>
</dbReference>
<evidence type="ECO:0000256" key="3">
    <source>
        <dbReference type="ARBA" id="ARBA00013420"/>
    </source>
</evidence>
<organism evidence="12 13">
    <name type="scientific">Thalassarche chlororhynchos</name>
    <name type="common">Atlantic yellow-nosed albatross</name>
    <name type="synonym">Diomedea chlororhynchos</name>
    <dbReference type="NCBI Taxonomy" id="54017"/>
    <lineage>
        <taxon>Eukaryota</taxon>
        <taxon>Metazoa</taxon>
        <taxon>Chordata</taxon>
        <taxon>Craniata</taxon>
        <taxon>Vertebrata</taxon>
        <taxon>Euteleostomi</taxon>
        <taxon>Archelosauria</taxon>
        <taxon>Archosauria</taxon>
        <taxon>Dinosauria</taxon>
        <taxon>Saurischia</taxon>
        <taxon>Theropoda</taxon>
        <taxon>Coelurosauria</taxon>
        <taxon>Aves</taxon>
        <taxon>Neognathae</taxon>
        <taxon>Neoaves</taxon>
        <taxon>Aequornithes</taxon>
        <taxon>Procellariiformes</taxon>
        <taxon>Diomedeidae</taxon>
        <taxon>Thalassarche</taxon>
    </lineage>
</organism>
<evidence type="ECO:0000256" key="7">
    <source>
        <dbReference type="ARBA" id="ARBA00022782"/>
    </source>
</evidence>
<feature type="domain" description="HTH OST-type" evidence="11">
    <location>
        <begin position="7"/>
        <end position="80"/>
    </location>
</feature>
<dbReference type="PROSITE" id="PS51644">
    <property type="entry name" value="HTH_OST"/>
    <property type="match status" value="2"/>
</dbReference>
<accession>A0A7L3JM20</accession>
<reference evidence="12 13" key="1">
    <citation type="submission" date="2019-09" db="EMBL/GenBank/DDBJ databases">
        <title>Bird 10,000 Genomes (B10K) Project - Family phase.</title>
        <authorList>
            <person name="Zhang G."/>
        </authorList>
    </citation>
    <scope>NUCLEOTIDE SEQUENCE [LARGE SCALE GENOMIC DNA]</scope>
    <source>
        <strain evidence="12">B10K-DU-029-24</strain>
        <tissue evidence="12">Muscle</tissue>
    </source>
</reference>
<evidence type="ECO:0000313" key="13">
    <source>
        <dbReference type="Proteomes" id="UP000556761"/>
    </source>
</evidence>
<dbReference type="PANTHER" id="PTHR22948:SF19">
    <property type="entry name" value="TUDOR DOMAIN-CONTAINING PROTEIN 5"/>
    <property type="match status" value="1"/>
</dbReference>
<feature type="non-terminal residue" evidence="12">
    <location>
        <position position="744"/>
    </location>
</feature>
<evidence type="ECO:0000256" key="6">
    <source>
        <dbReference type="ARBA" id="ARBA00022737"/>
    </source>
</evidence>
<dbReference type="GO" id="GO:0007283">
    <property type="term" value="P:spermatogenesis"/>
    <property type="evidence" value="ECO:0007669"/>
    <property type="project" value="UniProtKB-KW"/>
</dbReference>
<dbReference type="InterPro" id="IPR035437">
    <property type="entry name" value="SNase_OB-fold_sf"/>
</dbReference>
<dbReference type="Pfam" id="PF12872">
    <property type="entry name" value="OST-HTH"/>
    <property type="match status" value="2"/>
</dbReference>
<dbReference type="Pfam" id="PF00567">
    <property type="entry name" value="TUDOR"/>
    <property type="match status" value="1"/>
</dbReference>
<dbReference type="CDD" id="cd09975">
    <property type="entry name" value="LOTUS_2_TDRD5"/>
    <property type="match status" value="1"/>
</dbReference>
<dbReference type="InterPro" id="IPR037982">
    <property type="entry name" value="TDRD5_LOTUS_2"/>
</dbReference>
<evidence type="ECO:0000256" key="2">
    <source>
        <dbReference type="ARBA" id="ARBA00010384"/>
    </source>
</evidence>
<feature type="compositionally biased region" description="Low complexity" evidence="9">
    <location>
        <begin position="105"/>
        <end position="115"/>
    </location>
</feature>
<feature type="domain" description="Tudor" evidence="10">
    <location>
        <begin position="362"/>
        <end position="419"/>
    </location>
</feature>
<dbReference type="CDD" id="cd20419">
    <property type="entry name" value="Tudor_TDRD5"/>
    <property type="match status" value="1"/>
</dbReference>
<dbReference type="Gene3D" id="2.30.30.140">
    <property type="match status" value="1"/>
</dbReference>
<keyword evidence="6" id="KW-0677">Repeat</keyword>
<keyword evidence="7" id="KW-0221">Differentiation</keyword>
<dbReference type="PROSITE" id="PS50304">
    <property type="entry name" value="TUDOR"/>
    <property type="match status" value="1"/>
</dbReference>
<comment type="similarity">
    <text evidence="2">Belongs to the TDRD5 family.</text>
</comment>
<dbReference type="AlphaFoldDB" id="A0A7L3JM20"/>
<evidence type="ECO:0000256" key="4">
    <source>
        <dbReference type="ARBA" id="ARBA00022473"/>
    </source>
</evidence>
<sequence>MSKQVQLMEVLKKEVRSLLMAAKEGLTPAQLEQEYMAMIGKPLPLRDLGFRSTLELVADMPEVVRVCPYEKGTFILKAIADETTKAIAKLVARQRRSARARKSVAAKADAASSSKNPPSFPRRSRAPVLPATVKAELQDLLSSSPLLLLDFDKAFFRRFGRAFQYTRYGFFSMFEVLRSVSDIIAVEQTRAGSLLTLKKYLASEIEKEEMPQAAPAVEMPPLEPSCETESFHLTAKEKSEPVETQAVDLGDGLKQSVKMNVSITGKVLIQPQDLEQSLLDKLIMTPEIPPDAVQDRSLCSLPPLERRCLVGVFVEFVVSPSQFYIHICSRETSDKLQDMMIEMRHCYSNKLVSDRYIMPESSVQPGQLCCVTVSKWWYRVIIHRVINDQEVEVFYPDYGNLEIVRKSWLRFLKWCYLKLPAQAIPCSLAWVKPVEGTWSNAATLLFKKLCGSNLLVGIVDEYVNGILHLFLCDTSTEEDVYFHCVLRDGGCADVCGENIPSQGFKELNPSALYVQPSGKQENAELVEPDLHLQQESLDAESEKASSKLDGDELCDQQWHLSAKKEAQDDVQPLLDEVSVPVTTDQDPELAQEDTNETLTELMAVVKTPHSLGESSMPAVLFKSVEDFYTSFIYSKQPAEMSQDDPDQIERYSNEAQLREAVHPSVLLMAIPFMLDNRNNEEKMKNKDLPESLAVGLCSASGLSDQGPSQKLYVPPTTLSAVLAAARLATSSDYFQWLPSLRKKV</sequence>
<dbReference type="OrthoDB" id="10052065at2759"/>
<dbReference type="Gene3D" id="2.40.50.90">
    <property type="match status" value="1"/>
</dbReference>
<dbReference type="GO" id="GO:0007281">
    <property type="term" value="P:germ cell development"/>
    <property type="evidence" value="ECO:0007669"/>
    <property type="project" value="InterPro"/>
</dbReference>
<evidence type="ECO:0000256" key="5">
    <source>
        <dbReference type="ARBA" id="ARBA00022490"/>
    </source>
</evidence>
<dbReference type="PANTHER" id="PTHR22948">
    <property type="entry name" value="TUDOR DOMAIN CONTAINING PROTEIN"/>
    <property type="match status" value="1"/>
</dbReference>
<evidence type="ECO:0000313" key="12">
    <source>
        <dbReference type="EMBL" id="NXU30402.1"/>
    </source>
</evidence>
<protein>
    <recommendedName>
        <fullName evidence="3">Tudor domain-containing protein 5</fullName>
    </recommendedName>
</protein>
<name>A0A7L3JM20_THACH</name>
<feature type="non-terminal residue" evidence="12">
    <location>
        <position position="1"/>
    </location>
</feature>
<dbReference type="InterPro" id="IPR002999">
    <property type="entry name" value="Tudor"/>
</dbReference>
<comment type="caution">
    <text evidence="12">The sequence shown here is derived from an EMBL/GenBank/DDBJ whole genome shotgun (WGS) entry which is preliminary data.</text>
</comment>
<dbReference type="InterPro" id="IPR050621">
    <property type="entry name" value="Tudor_domain_containing"/>
</dbReference>
<evidence type="ECO:0000256" key="1">
    <source>
        <dbReference type="ARBA" id="ARBA00004496"/>
    </source>
</evidence>
<feature type="region of interest" description="Disordered" evidence="9">
    <location>
        <begin position="103"/>
        <end position="125"/>
    </location>
</feature>
<gene>
    <name evidence="12" type="primary">Tdrd5</name>
    <name evidence="12" type="ORF">THACHL_R00365</name>
</gene>
<dbReference type="InterPro" id="IPR025605">
    <property type="entry name" value="OST-HTH/LOTUS_dom"/>
</dbReference>
<evidence type="ECO:0000256" key="9">
    <source>
        <dbReference type="SAM" id="MobiDB-lite"/>
    </source>
</evidence>